<reference evidence="1" key="2">
    <citation type="submission" date="2020-09" db="EMBL/GenBank/DDBJ databases">
        <authorList>
            <person name="Sun Q."/>
            <person name="Zhou Y."/>
        </authorList>
    </citation>
    <scope>NUCLEOTIDE SEQUENCE</scope>
    <source>
        <strain evidence="1">CGMCC 4.7110</strain>
    </source>
</reference>
<dbReference type="AlphaFoldDB" id="A0A917UJZ3"/>
<keyword evidence="2" id="KW-1185">Reference proteome</keyword>
<organism evidence="1 2">
    <name type="scientific">Streptomyces fuscichromogenes</name>
    <dbReference type="NCBI Taxonomy" id="1324013"/>
    <lineage>
        <taxon>Bacteria</taxon>
        <taxon>Bacillati</taxon>
        <taxon>Actinomycetota</taxon>
        <taxon>Actinomycetes</taxon>
        <taxon>Kitasatosporales</taxon>
        <taxon>Streptomycetaceae</taxon>
        <taxon>Streptomyces</taxon>
    </lineage>
</organism>
<accession>A0A917UJZ3</accession>
<protein>
    <submittedName>
        <fullName evidence="1">Uncharacterized protein</fullName>
    </submittedName>
</protein>
<sequence length="64" mass="6736">MVAVAQGTAADVRLTELVRPTLDALAELDVLVIATPGRAAELAAAYARHDALTEIHETVVELGR</sequence>
<name>A0A917UJZ3_9ACTN</name>
<proteinExistence type="predicted"/>
<dbReference type="Proteomes" id="UP000653411">
    <property type="component" value="Unassembled WGS sequence"/>
</dbReference>
<evidence type="ECO:0000313" key="2">
    <source>
        <dbReference type="Proteomes" id="UP000653411"/>
    </source>
</evidence>
<reference evidence="1" key="1">
    <citation type="journal article" date="2014" name="Int. J. Syst. Evol. Microbiol.">
        <title>Complete genome sequence of Corynebacterium casei LMG S-19264T (=DSM 44701T), isolated from a smear-ripened cheese.</title>
        <authorList>
            <consortium name="US DOE Joint Genome Institute (JGI-PGF)"/>
            <person name="Walter F."/>
            <person name="Albersmeier A."/>
            <person name="Kalinowski J."/>
            <person name="Ruckert C."/>
        </authorList>
    </citation>
    <scope>NUCLEOTIDE SEQUENCE</scope>
    <source>
        <strain evidence="1">CGMCC 4.7110</strain>
    </source>
</reference>
<gene>
    <name evidence="1" type="ORF">GCM10011578_016920</name>
</gene>
<dbReference type="EMBL" id="BMML01000003">
    <property type="protein sequence ID" value="GGM96825.1"/>
    <property type="molecule type" value="Genomic_DNA"/>
</dbReference>
<evidence type="ECO:0000313" key="1">
    <source>
        <dbReference type="EMBL" id="GGM96825.1"/>
    </source>
</evidence>
<comment type="caution">
    <text evidence="1">The sequence shown here is derived from an EMBL/GenBank/DDBJ whole genome shotgun (WGS) entry which is preliminary data.</text>
</comment>